<keyword evidence="2" id="KW-0732">Signal</keyword>
<evidence type="ECO:0000256" key="2">
    <source>
        <dbReference type="SAM" id="SignalP"/>
    </source>
</evidence>
<feature type="region of interest" description="Disordered" evidence="1">
    <location>
        <begin position="59"/>
        <end position="79"/>
    </location>
</feature>
<comment type="caution">
    <text evidence="3">The sequence shown here is derived from an EMBL/GenBank/DDBJ whole genome shotgun (WGS) entry which is preliminary data.</text>
</comment>
<feature type="chain" id="PRO_5042198170" description="Secreted protein" evidence="2">
    <location>
        <begin position="29"/>
        <end position="79"/>
    </location>
</feature>
<gene>
    <name evidence="3" type="ORF">DdX_18778</name>
</gene>
<protein>
    <recommendedName>
        <fullName evidence="5">Secreted protein</fullName>
    </recommendedName>
</protein>
<name>A0AAD4MKA8_9BILA</name>
<dbReference type="EMBL" id="JAKKPZ010000296">
    <property type="protein sequence ID" value="KAI1696961.1"/>
    <property type="molecule type" value="Genomic_DNA"/>
</dbReference>
<accession>A0AAD4MKA8</accession>
<evidence type="ECO:0008006" key="5">
    <source>
        <dbReference type="Google" id="ProtNLM"/>
    </source>
</evidence>
<evidence type="ECO:0000256" key="1">
    <source>
        <dbReference type="SAM" id="MobiDB-lite"/>
    </source>
</evidence>
<evidence type="ECO:0000313" key="4">
    <source>
        <dbReference type="Proteomes" id="UP001201812"/>
    </source>
</evidence>
<sequence>MSLIRPYVGIWGFLAMCVFGRVIPQSTALHKPSKNGYHLAGPIHGYLSYQVHESKNFKISRTEKGAATEPPEATGREMG</sequence>
<dbReference type="AlphaFoldDB" id="A0AAD4MKA8"/>
<organism evidence="3 4">
    <name type="scientific">Ditylenchus destructor</name>
    <dbReference type="NCBI Taxonomy" id="166010"/>
    <lineage>
        <taxon>Eukaryota</taxon>
        <taxon>Metazoa</taxon>
        <taxon>Ecdysozoa</taxon>
        <taxon>Nematoda</taxon>
        <taxon>Chromadorea</taxon>
        <taxon>Rhabditida</taxon>
        <taxon>Tylenchina</taxon>
        <taxon>Tylenchomorpha</taxon>
        <taxon>Sphaerularioidea</taxon>
        <taxon>Anguinidae</taxon>
        <taxon>Anguininae</taxon>
        <taxon>Ditylenchus</taxon>
    </lineage>
</organism>
<keyword evidence="4" id="KW-1185">Reference proteome</keyword>
<reference evidence="3" key="1">
    <citation type="submission" date="2022-01" db="EMBL/GenBank/DDBJ databases">
        <title>Genome Sequence Resource for Two Populations of Ditylenchus destructor, the Migratory Endoparasitic Phytonematode.</title>
        <authorList>
            <person name="Zhang H."/>
            <person name="Lin R."/>
            <person name="Xie B."/>
        </authorList>
    </citation>
    <scope>NUCLEOTIDE SEQUENCE</scope>
    <source>
        <strain evidence="3">BazhouSP</strain>
    </source>
</reference>
<proteinExistence type="predicted"/>
<dbReference type="Proteomes" id="UP001201812">
    <property type="component" value="Unassembled WGS sequence"/>
</dbReference>
<feature type="signal peptide" evidence="2">
    <location>
        <begin position="1"/>
        <end position="28"/>
    </location>
</feature>
<evidence type="ECO:0000313" key="3">
    <source>
        <dbReference type="EMBL" id="KAI1696961.1"/>
    </source>
</evidence>